<dbReference type="GeneID" id="44970175"/>
<keyword evidence="4" id="KW-1185">Reference proteome</keyword>
<dbReference type="PANTHER" id="PTHR36919">
    <property type="entry name" value="BLR1215 PROTEIN"/>
    <property type="match status" value="1"/>
</dbReference>
<evidence type="ECO:0000313" key="3">
    <source>
        <dbReference type="EMBL" id="AEM22270.1"/>
    </source>
</evidence>
<dbReference type="EMBL" id="CP002874">
    <property type="protein sequence ID" value="AEM22270.1"/>
    <property type="molecule type" value="Genomic_DNA"/>
</dbReference>
<dbReference type="Pfam" id="PF09917">
    <property type="entry name" value="DUF2147"/>
    <property type="match status" value="1"/>
</dbReference>
<dbReference type="InterPro" id="IPR019223">
    <property type="entry name" value="DUF2147"/>
</dbReference>
<feature type="chain" id="PRO_5003398245" evidence="1">
    <location>
        <begin position="22"/>
        <end position="169"/>
    </location>
</feature>
<organism evidence="3 4">
    <name type="scientific">Brachyspira intermedia (strain ATCC 51140 / PWS/A)</name>
    <name type="common">Serpulina intermedia</name>
    <dbReference type="NCBI Taxonomy" id="1045858"/>
    <lineage>
        <taxon>Bacteria</taxon>
        <taxon>Pseudomonadati</taxon>
        <taxon>Spirochaetota</taxon>
        <taxon>Spirochaetia</taxon>
        <taxon>Brachyspirales</taxon>
        <taxon>Brachyspiraceae</taxon>
        <taxon>Brachyspira</taxon>
    </lineage>
</organism>
<feature type="signal peptide" evidence="1">
    <location>
        <begin position="1"/>
        <end position="21"/>
    </location>
</feature>
<evidence type="ECO:0000256" key="1">
    <source>
        <dbReference type="SAM" id="SignalP"/>
    </source>
</evidence>
<dbReference type="OrthoDB" id="9814399at2"/>
<accession>G0EIR8</accession>
<dbReference type="RefSeq" id="WP_014488096.1">
    <property type="nucleotide sequence ID" value="NC_017243.1"/>
</dbReference>
<dbReference type="Gene3D" id="2.40.128.520">
    <property type="match status" value="1"/>
</dbReference>
<gene>
    <name evidence="3" type="ordered locus">Bint_1651</name>
</gene>
<evidence type="ECO:0000259" key="2">
    <source>
        <dbReference type="Pfam" id="PF09917"/>
    </source>
</evidence>
<evidence type="ECO:0000313" key="4">
    <source>
        <dbReference type="Proteomes" id="UP000008522"/>
    </source>
</evidence>
<proteinExistence type="predicted"/>
<dbReference type="KEGG" id="bip:Bint_1651"/>
<dbReference type="HOGENOM" id="CLU_108869_2_0_12"/>
<name>G0EIR8_BRAIP</name>
<sequence>MKKKFLFVSALLMLSVLVLNAQNVKANDVVGLWYAEKDSLGRIPVVEIYEENGRYYGYSFAYKEPYNGPDSLDEKNPDPELRKLPLKGLVYIMGLVFDKKEWNGGKIYNPYDGKTYNSKMSIDKDGKLVLRGSIDKAGLLGKSMKWTRVPDSEKSRFTPLKKSELRKFN</sequence>
<dbReference type="AlphaFoldDB" id="G0EIR8"/>
<protein>
    <submittedName>
        <fullName evidence="3">Signal peptide protein</fullName>
    </submittedName>
</protein>
<keyword evidence="1" id="KW-0732">Signal</keyword>
<feature type="domain" description="DUF2147" evidence="2">
    <location>
        <begin position="31"/>
        <end position="148"/>
    </location>
</feature>
<dbReference type="PANTHER" id="PTHR36919:SF2">
    <property type="entry name" value="BLL6627 PROTEIN"/>
    <property type="match status" value="1"/>
</dbReference>
<reference evidence="3 4" key="1">
    <citation type="journal article" date="2011" name="BMC Genomics">
        <title>Complete genome sequence of Brachyspira intermedia reveals unique genomic features in Brachyspira species and phage-mediated horizontal gene transfer.</title>
        <authorList>
            <person name="Hafstrom T."/>
            <person name="Jansson D.S."/>
            <person name="Segerman B."/>
        </authorList>
    </citation>
    <scope>NUCLEOTIDE SEQUENCE [LARGE SCALE GENOMIC DNA]</scope>
    <source>
        <strain evidence="4">ATCC 51140 / PWS/A</strain>
    </source>
</reference>
<dbReference type="eggNOG" id="COG4731">
    <property type="taxonomic scope" value="Bacteria"/>
</dbReference>
<dbReference type="PATRIC" id="fig|1045858.4.peg.1653"/>
<dbReference type="Proteomes" id="UP000008522">
    <property type="component" value="Chromosome"/>
</dbReference>